<dbReference type="InParanoid" id="A0A1S3HR91"/>
<name>A0A1S3HR91_LINAN</name>
<reference evidence="3" key="1">
    <citation type="submission" date="2025-08" db="UniProtKB">
        <authorList>
            <consortium name="RefSeq"/>
        </authorList>
    </citation>
    <scope>IDENTIFICATION</scope>
    <source>
        <tissue evidence="3">Gonads</tissue>
    </source>
</reference>
<feature type="compositionally biased region" description="Low complexity" evidence="1">
    <location>
        <begin position="62"/>
        <end position="71"/>
    </location>
</feature>
<accession>A0A1S3HR91</accession>
<feature type="region of interest" description="Disordered" evidence="1">
    <location>
        <begin position="46"/>
        <end position="79"/>
    </location>
</feature>
<dbReference type="RefSeq" id="XP_013388555.1">
    <property type="nucleotide sequence ID" value="XM_013533101.2"/>
</dbReference>
<evidence type="ECO:0000313" key="3">
    <source>
        <dbReference type="RefSeq" id="XP_013388555.1"/>
    </source>
</evidence>
<keyword evidence="2" id="KW-1185">Reference proteome</keyword>
<dbReference type="Proteomes" id="UP000085678">
    <property type="component" value="Unplaced"/>
</dbReference>
<dbReference type="KEGG" id="lak:106157447"/>
<organism evidence="2 3">
    <name type="scientific">Lingula anatina</name>
    <name type="common">Brachiopod</name>
    <name type="synonym">Lingula unguis</name>
    <dbReference type="NCBI Taxonomy" id="7574"/>
    <lineage>
        <taxon>Eukaryota</taxon>
        <taxon>Metazoa</taxon>
        <taxon>Spiralia</taxon>
        <taxon>Lophotrochozoa</taxon>
        <taxon>Brachiopoda</taxon>
        <taxon>Linguliformea</taxon>
        <taxon>Lingulata</taxon>
        <taxon>Lingulida</taxon>
        <taxon>Linguloidea</taxon>
        <taxon>Lingulidae</taxon>
        <taxon>Lingula</taxon>
    </lineage>
</organism>
<proteinExistence type="predicted"/>
<evidence type="ECO:0000256" key="1">
    <source>
        <dbReference type="SAM" id="MobiDB-lite"/>
    </source>
</evidence>
<sequence>MTDQENSPDQSHTASSLNGIDSGQNAAGVSNLQSIQTVTVTGNVQDFKDIQHPVQDPEEQLEGLQPQETPQDGVDHTLHPHLLPENIKFSIEVESDLALHSSDEYQDLHPHGL</sequence>
<gene>
    <name evidence="3" type="primary">LOC106157447</name>
</gene>
<protein>
    <submittedName>
        <fullName evidence="3">Uncharacterized protein LOC106157447</fullName>
    </submittedName>
</protein>
<dbReference type="AlphaFoldDB" id="A0A1S3HR91"/>
<evidence type="ECO:0000313" key="2">
    <source>
        <dbReference type="Proteomes" id="UP000085678"/>
    </source>
</evidence>
<feature type="region of interest" description="Disordered" evidence="1">
    <location>
        <begin position="1"/>
        <end position="28"/>
    </location>
</feature>
<dbReference type="GeneID" id="106157447"/>